<feature type="transmembrane region" description="Helical" evidence="1">
    <location>
        <begin position="241"/>
        <end position="260"/>
    </location>
</feature>
<keyword evidence="1" id="KW-0472">Membrane</keyword>
<evidence type="ECO:0000256" key="1">
    <source>
        <dbReference type="SAM" id="Phobius"/>
    </source>
</evidence>
<name>A0A367KAR7_RHIST</name>
<dbReference type="Proteomes" id="UP000253551">
    <property type="component" value="Unassembled WGS sequence"/>
</dbReference>
<keyword evidence="3" id="KW-1185">Reference proteome</keyword>
<dbReference type="OrthoDB" id="2328895at2759"/>
<reference evidence="2 3" key="1">
    <citation type="journal article" date="2018" name="G3 (Bethesda)">
        <title>Phylogenetic and Phylogenomic Definition of Rhizopus Species.</title>
        <authorList>
            <person name="Gryganskyi A.P."/>
            <person name="Golan J."/>
            <person name="Dolatabadi S."/>
            <person name="Mondo S."/>
            <person name="Robb S."/>
            <person name="Idnurm A."/>
            <person name="Muszewska A."/>
            <person name="Steczkiewicz K."/>
            <person name="Masonjones S."/>
            <person name="Liao H.L."/>
            <person name="Gajdeczka M.T."/>
            <person name="Anike F."/>
            <person name="Vuek A."/>
            <person name="Anishchenko I.M."/>
            <person name="Voigt K."/>
            <person name="de Hoog G.S."/>
            <person name="Smith M.E."/>
            <person name="Heitman J."/>
            <person name="Vilgalys R."/>
            <person name="Stajich J.E."/>
        </authorList>
    </citation>
    <scope>NUCLEOTIDE SEQUENCE [LARGE SCALE GENOMIC DNA]</scope>
    <source>
        <strain evidence="2 3">LSU 92-RS-03</strain>
    </source>
</reference>
<comment type="caution">
    <text evidence="2">The sequence shown here is derived from an EMBL/GenBank/DDBJ whole genome shotgun (WGS) entry which is preliminary data.</text>
</comment>
<feature type="transmembrane region" description="Helical" evidence="1">
    <location>
        <begin position="120"/>
        <end position="142"/>
    </location>
</feature>
<dbReference type="STRING" id="4846.A0A367KAR7"/>
<keyword evidence="1" id="KW-0812">Transmembrane</keyword>
<keyword evidence="1" id="KW-1133">Transmembrane helix</keyword>
<accession>A0A367KAR7</accession>
<evidence type="ECO:0000313" key="3">
    <source>
        <dbReference type="Proteomes" id="UP000253551"/>
    </source>
</evidence>
<feature type="transmembrane region" description="Helical" evidence="1">
    <location>
        <begin position="71"/>
        <end position="91"/>
    </location>
</feature>
<proteinExistence type="predicted"/>
<sequence length="302" mass="34131">MNDSRVQPTQQQPYRLSKQDEDLPMDLGSLQDIFSFRFFEGRPITNIFLAILWSIGLPILLYQLLKPRLGQVVAMIIASCPPLFIVITRMIKTRTLDVLGLVAGISFLISGIIVTQPSEAVSSICESIVPLLVGVFCLLSLIPIKIGSFELRPLVFQITNQLMPRTEVDQELSQSDQQRLNQQTNKGDKQTTLNWIYTHMAKFRNDLRILTACWGIILIIGFIVKAIIASTNTDISKAQNFGYIFFTLATVGMIVVSWLFTKLMKRHVKEQAQDMQNNQSEGYENVQWGIQAMSNGFNQVVN</sequence>
<evidence type="ECO:0000313" key="2">
    <source>
        <dbReference type="EMBL" id="RCH99268.1"/>
    </source>
</evidence>
<organism evidence="2 3">
    <name type="scientific">Rhizopus stolonifer</name>
    <name type="common">Rhizopus nigricans</name>
    <dbReference type="NCBI Taxonomy" id="4846"/>
    <lineage>
        <taxon>Eukaryota</taxon>
        <taxon>Fungi</taxon>
        <taxon>Fungi incertae sedis</taxon>
        <taxon>Mucoromycota</taxon>
        <taxon>Mucoromycotina</taxon>
        <taxon>Mucoromycetes</taxon>
        <taxon>Mucorales</taxon>
        <taxon>Mucorineae</taxon>
        <taxon>Rhizopodaceae</taxon>
        <taxon>Rhizopus</taxon>
    </lineage>
</organism>
<gene>
    <name evidence="2" type="ORF">CU098_008581</name>
</gene>
<protein>
    <submittedName>
        <fullName evidence="2">Uncharacterized protein</fullName>
    </submittedName>
</protein>
<feature type="transmembrane region" description="Helical" evidence="1">
    <location>
        <begin position="44"/>
        <end position="65"/>
    </location>
</feature>
<feature type="transmembrane region" description="Helical" evidence="1">
    <location>
        <begin position="209"/>
        <end position="229"/>
    </location>
</feature>
<feature type="transmembrane region" description="Helical" evidence="1">
    <location>
        <begin position="98"/>
        <end position="114"/>
    </location>
</feature>
<dbReference type="AlphaFoldDB" id="A0A367KAR7"/>
<dbReference type="EMBL" id="PJQM01001966">
    <property type="protein sequence ID" value="RCH99268.1"/>
    <property type="molecule type" value="Genomic_DNA"/>
</dbReference>